<comment type="subunit">
    <text evidence="2 8">Homodimer.</text>
</comment>
<proteinExistence type="inferred from homology"/>
<keyword evidence="8" id="KW-0813">Transport</keyword>
<feature type="transmembrane region" description="Helical" evidence="8">
    <location>
        <begin position="121"/>
        <end position="140"/>
    </location>
</feature>
<keyword evidence="6 8" id="KW-0472">Membrane</keyword>
<dbReference type="InterPro" id="IPR008521">
    <property type="entry name" value="Mg_trans_NIPA"/>
</dbReference>
<gene>
    <name evidence="9" type="ORF">FSB_LOCUS47016</name>
</gene>
<feature type="transmembrane region" description="Helical" evidence="8">
    <location>
        <begin position="95"/>
        <end position="114"/>
    </location>
</feature>
<keyword evidence="5 8" id="KW-1133">Transmembrane helix</keyword>
<evidence type="ECO:0000256" key="1">
    <source>
        <dbReference type="ARBA" id="ARBA00007001"/>
    </source>
</evidence>
<keyword evidence="8" id="KW-0460">Magnesium</keyword>
<dbReference type="GO" id="GO:0005769">
    <property type="term" value="C:early endosome"/>
    <property type="evidence" value="ECO:0007669"/>
    <property type="project" value="UniProtKB-SubCell"/>
</dbReference>
<name>A0A2N9I4Y4_FAGSY</name>
<comment type="subcellular location">
    <subcellularLocation>
        <location evidence="8">Cell membrane</location>
        <topology evidence="8">Multi-pass membrane protein</topology>
    </subcellularLocation>
    <subcellularLocation>
        <location evidence="8">Early endosome</location>
    </subcellularLocation>
</comment>
<comment type="caution">
    <text evidence="8">Lacks conserved residue(s) required for the propagation of feature annotation.</text>
</comment>
<dbReference type="InterPro" id="IPR037185">
    <property type="entry name" value="EmrE-like"/>
</dbReference>
<feature type="transmembrane region" description="Helical" evidence="8">
    <location>
        <begin position="24"/>
        <end position="46"/>
    </location>
</feature>
<comment type="function">
    <text evidence="7 8">Acts as a Mg(2+) transporter. Can also transport other divalent cations such as Fe(2+), Sr(2+), Ba(2+), Mn(2+) and Co(2+) but to a much less extent than Mg(2+).</text>
</comment>
<organism evidence="9">
    <name type="scientific">Fagus sylvatica</name>
    <name type="common">Beechnut</name>
    <dbReference type="NCBI Taxonomy" id="28930"/>
    <lineage>
        <taxon>Eukaryota</taxon>
        <taxon>Viridiplantae</taxon>
        <taxon>Streptophyta</taxon>
        <taxon>Embryophyta</taxon>
        <taxon>Tracheophyta</taxon>
        <taxon>Spermatophyta</taxon>
        <taxon>Magnoliopsida</taxon>
        <taxon>eudicotyledons</taxon>
        <taxon>Gunneridae</taxon>
        <taxon>Pentapetalae</taxon>
        <taxon>rosids</taxon>
        <taxon>fabids</taxon>
        <taxon>Fagales</taxon>
        <taxon>Fagaceae</taxon>
        <taxon>Fagus</taxon>
    </lineage>
</organism>
<reference evidence="9" key="1">
    <citation type="submission" date="2018-02" db="EMBL/GenBank/DDBJ databases">
        <authorList>
            <person name="Cohen D.B."/>
            <person name="Kent A.D."/>
        </authorList>
    </citation>
    <scope>NUCLEOTIDE SEQUENCE</scope>
</reference>
<evidence type="ECO:0000256" key="6">
    <source>
        <dbReference type="ARBA" id="ARBA00023136"/>
    </source>
</evidence>
<feature type="transmembrane region" description="Helical" evidence="8">
    <location>
        <begin position="67"/>
        <end position="89"/>
    </location>
</feature>
<evidence type="ECO:0000256" key="3">
    <source>
        <dbReference type="ARBA" id="ARBA00022692"/>
    </source>
</evidence>
<evidence type="ECO:0000313" key="9">
    <source>
        <dbReference type="EMBL" id="SPD19134.1"/>
    </source>
</evidence>
<keyword evidence="8" id="KW-0406">Ion transport</keyword>
<accession>A0A2N9I4Y4</accession>
<evidence type="ECO:0000256" key="4">
    <source>
        <dbReference type="ARBA" id="ARBA00022753"/>
    </source>
</evidence>
<dbReference type="Pfam" id="PF05653">
    <property type="entry name" value="Mg_trans_NIPA"/>
    <property type="match status" value="1"/>
</dbReference>
<dbReference type="EMBL" id="OIVN01004768">
    <property type="protein sequence ID" value="SPD19134.1"/>
    <property type="molecule type" value="Genomic_DNA"/>
</dbReference>
<comment type="similarity">
    <text evidence="1 8">Belongs to the NIPA (TC 2.A.7) family.</text>
</comment>
<keyword evidence="8" id="KW-1003">Cell membrane</keyword>
<evidence type="ECO:0000256" key="7">
    <source>
        <dbReference type="ARBA" id="ARBA00025284"/>
    </source>
</evidence>
<evidence type="ECO:0000256" key="8">
    <source>
        <dbReference type="RuleBase" id="RU363078"/>
    </source>
</evidence>
<protein>
    <recommendedName>
        <fullName evidence="8">Probable magnesium transporter</fullName>
    </recommendedName>
</protein>
<dbReference type="SUPFAM" id="SSF103481">
    <property type="entry name" value="Multidrug resistance efflux transporter EmrE"/>
    <property type="match status" value="1"/>
</dbReference>
<dbReference type="GO" id="GO:0015095">
    <property type="term" value="F:magnesium ion transmembrane transporter activity"/>
    <property type="evidence" value="ECO:0007669"/>
    <property type="project" value="UniProtKB-UniRule"/>
</dbReference>
<dbReference type="GO" id="GO:0005886">
    <property type="term" value="C:plasma membrane"/>
    <property type="evidence" value="ECO:0007669"/>
    <property type="project" value="UniProtKB-SubCell"/>
</dbReference>
<evidence type="ECO:0000256" key="5">
    <source>
        <dbReference type="ARBA" id="ARBA00022989"/>
    </source>
</evidence>
<dbReference type="AlphaFoldDB" id="A0A2N9I4Y4"/>
<evidence type="ECO:0000256" key="2">
    <source>
        <dbReference type="ARBA" id="ARBA00011738"/>
    </source>
</evidence>
<dbReference type="PANTHER" id="PTHR12570">
    <property type="match status" value="1"/>
</dbReference>
<sequence>MATAASLVSIEASASASFDENLKGFILAIVSSAFIGASFIVKKLGLQRARASGPRASSGGYGYLKEPLWWVGMVTMIVGELANFVAYIFAPAVLVTPLGALSIIVSAVLAHFFLKEKLQKMGILGCVLCVVGSTLIVLHAPSESSLSSVEEIWELATQPGKHFKH</sequence>
<keyword evidence="4 8" id="KW-0967">Endosome</keyword>
<keyword evidence="3 8" id="KW-0812">Transmembrane</keyword>
<dbReference type="PANTHER" id="PTHR12570:SF25">
    <property type="entry name" value="MAGNESIUM TRANSPORTER-RELATED"/>
    <property type="match status" value="1"/>
</dbReference>